<feature type="transmembrane region" description="Helical" evidence="10">
    <location>
        <begin position="56"/>
        <end position="86"/>
    </location>
</feature>
<evidence type="ECO:0000259" key="11">
    <source>
        <dbReference type="Pfam" id="PF00122"/>
    </source>
</evidence>
<dbReference type="InterPro" id="IPR018303">
    <property type="entry name" value="ATPase_P-typ_P_site"/>
</dbReference>
<keyword evidence="4 10" id="KW-0479">Metal-binding</keyword>
<evidence type="ECO:0000313" key="12">
    <source>
        <dbReference type="EMBL" id="SHF48149.1"/>
    </source>
</evidence>
<dbReference type="PANTHER" id="PTHR48085:SF5">
    <property type="entry name" value="CADMIUM_ZINC-TRANSPORTING ATPASE HMA4-RELATED"/>
    <property type="match status" value="1"/>
</dbReference>
<dbReference type="Pfam" id="PF00702">
    <property type="entry name" value="Hydrolase"/>
    <property type="match status" value="1"/>
</dbReference>
<keyword evidence="10" id="KW-0067">ATP-binding</keyword>
<feature type="transmembrane region" description="Helical" evidence="10">
    <location>
        <begin position="602"/>
        <end position="623"/>
    </location>
</feature>
<comment type="catalytic activity">
    <reaction evidence="9">
        <text>Zn(2+)(in) + ATP + H2O = Zn(2+)(out) + ADP + phosphate + H(+)</text>
        <dbReference type="Rhea" id="RHEA:20621"/>
        <dbReference type="ChEBI" id="CHEBI:15377"/>
        <dbReference type="ChEBI" id="CHEBI:15378"/>
        <dbReference type="ChEBI" id="CHEBI:29105"/>
        <dbReference type="ChEBI" id="CHEBI:30616"/>
        <dbReference type="ChEBI" id="CHEBI:43474"/>
        <dbReference type="ChEBI" id="CHEBI:456216"/>
        <dbReference type="EC" id="7.2.2.12"/>
    </reaction>
</comment>
<evidence type="ECO:0000256" key="8">
    <source>
        <dbReference type="ARBA" id="ARBA00039097"/>
    </source>
</evidence>
<comment type="subcellular location">
    <subcellularLocation>
        <location evidence="10">Cell membrane</location>
    </subcellularLocation>
    <subcellularLocation>
        <location evidence="1">Membrane</location>
    </subcellularLocation>
</comment>
<evidence type="ECO:0000313" key="13">
    <source>
        <dbReference type="Proteomes" id="UP000184327"/>
    </source>
</evidence>
<dbReference type="SUPFAM" id="SSF81665">
    <property type="entry name" value="Calcium ATPase, transmembrane domain M"/>
    <property type="match status" value="1"/>
</dbReference>
<dbReference type="GO" id="GO:0015086">
    <property type="term" value="F:cadmium ion transmembrane transporter activity"/>
    <property type="evidence" value="ECO:0007669"/>
    <property type="project" value="TreeGrafter"/>
</dbReference>
<evidence type="ECO:0000256" key="3">
    <source>
        <dbReference type="ARBA" id="ARBA00022692"/>
    </source>
</evidence>
<evidence type="ECO:0000256" key="6">
    <source>
        <dbReference type="ARBA" id="ARBA00022989"/>
    </source>
</evidence>
<dbReference type="SUPFAM" id="SSF81660">
    <property type="entry name" value="Metal cation-transporting ATPase, ATP-binding domain N"/>
    <property type="match status" value="1"/>
</dbReference>
<dbReference type="InterPro" id="IPR044492">
    <property type="entry name" value="P_typ_ATPase_HD_dom"/>
</dbReference>
<dbReference type="Gene3D" id="3.40.1110.10">
    <property type="entry name" value="Calcium-transporting ATPase, cytoplasmic domain N"/>
    <property type="match status" value="1"/>
</dbReference>
<dbReference type="Pfam" id="PF00122">
    <property type="entry name" value="E1-E2_ATPase"/>
    <property type="match status" value="1"/>
</dbReference>
<dbReference type="InterPro" id="IPR008250">
    <property type="entry name" value="ATPase_P-typ_transduc_dom_A_sf"/>
</dbReference>
<comment type="similarity">
    <text evidence="2 10">Belongs to the cation transport ATPase (P-type) (TC 3.A.3) family. Type IB subfamily.</text>
</comment>
<feature type="transmembrane region" description="Helical" evidence="10">
    <location>
        <begin position="258"/>
        <end position="283"/>
    </location>
</feature>
<dbReference type="SFLD" id="SFLDG00002">
    <property type="entry name" value="C1.7:_P-type_atpase_like"/>
    <property type="match status" value="1"/>
</dbReference>
<dbReference type="InterPro" id="IPR023298">
    <property type="entry name" value="ATPase_P-typ_TM_dom_sf"/>
</dbReference>
<reference evidence="12 13" key="1">
    <citation type="submission" date="2016-11" db="EMBL/GenBank/DDBJ databases">
        <authorList>
            <person name="Jaros S."/>
            <person name="Januszkiewicz K."/>
            <person name="Wedrychowicz H."/>
        </authorList>
    </citation>
    <scope>NUCLEOTIDE SEQUENCE [LARGE SCALE GENOMIC DNA]</scope>
    <source>
        <strain evidence="12 13">DSM 16112</strain>
    </source>
</reference>
<accession>A0A1M5C093</accession>
<dbReference type="InterPro" id="IPR027256">
    <property type="entry name" value="P-typ_ATPase_IB"/>
</dbReference>
<feature type="transmembrane region" description="Helical" evidence="10">
    <location>
        <begin position="24"/>
        <end position="44"/>
    </location>
</feature>
<keyword evidence="3 10" id="KW-0812">Transmembrane</keyword>
<dbReference type="PANTHER" id="PTHR48085">
    <property type="entry name" value="CADMIUM/ZINC-TRANSPORTING ATPASE HMA2-RELATED"/>
    <property type="match status" value="1"/>
</dbReference>
<keyword evidence="13" id="KW-1185">Reference proteome</keyword>
<evidence type="ECO:0000256" key="2">
    <source>
        <dbReference type="ARBA" id="ARBA00006024"/>
    </source>
</evidence>
<dbReference type="NCBIfam" id="TIGR01525">
    <property type="entry name" value="ATPase-IB_hvy"/>
    <property type="match status" value="1"/>
</dbReference>
<organism evidence="12 13">
    <name type="scientific">Lampropedia hyalina DSM 16112</name>
    <dbReference type="NCBI Taxonomy" id="1122156"/>
    <lineage>
        <taxon>Bacteria</taxon>
        <taxon>Pseudomonadati</taxon>
        <taxon>Pseudomonadota</taxon>
        <taxon>Betaproteobacteria</taxon>
        <taxon>Burkholderiales</taxon>
        <taxon>Comamonadaceae</taxon>
        <taxon>Lampropedia</taxon>
    </lineage>
</organism>
<dbReference type="EMBL" id="FQUZ01000024">
    <property type="protein sequence ID" value="SHF48149.1"/>
    <property type="molecule type" value="Genomic_DNA"/>
</dbReference>
<dbReference type="GO" id="GO:0005524">
    <property type="term" value="F:ATP binding"/>
    <property type="evidence" value="ECO:0007669"/>
    <property type="project" value="UniProtKB-UniRule"/>
</dbReference>
<keyword evidence="10" id="KW-0547">Nucleotide-binding</keyword>
<protein>
    <recommendedName>
        <fullName evidence="8">P-type Zn(2+) transporter</fullName>
        <ecNumber evidence="8">7.2.2.12</ecNumber>
    </recommendedName>
</protein>
<dbReference type="NCBIfam" id="TIGR01494">
    <property type="entry name" value="ATPase_P-type"/>
    <property type="match status" value="2"/>
</dbReference>
<evidence type="ECO:0000256" key="10">
    <source>
        <dbReference type="RuleBase" id="RU362081"/>
    </source>
</evidence>
<dbReference type="Gene3D" id="3.40.50.1000">
    <property type="entry name" value="HAD superfamily/HAD-like"/>
    <property type="match status" value="1"/>
</dbReference>
<gene>
    <name evidence="12" type="ORF">SAMN02745117_02034</name>
</gene>
<dbReference type="InterPro" id="IPR051014">
    <property type="entry name" value="Cation_Transport_ATPase_IB"/>
</dbReference>
<dbReference type="GO" id="GO:0005886">
    <property type="term" value="C:plasma membrane"/>
    <property type="evidence" value="ECO:0007669"/>
    <property type="project" value="UniProtKB-SubCell"/>
</dbReference>
<dbReference type="InterPro" id="IPR036412">
    <property type="entry name" value="HAD-like_sf"/>
</dbReference>
<evidence type="ECO:0000256" key="5">
    <source>
        <dbReference type="ARBA" id="ARBA00022967"/>
    </source>
</evidence>
<dbReference type="SFLD" id="SFLDF00027">
    <property type="entry name" value="p-type_atpase"/>
    <property type="match status" value="1"/>
</dbReference>
<evidence type="ECO:0000256" key="9">
    <source>
        <dbReference type="ARBA" id="ARBA00047308"/>
    </source>
</evidence>
<keyword evidence="10" id="KW-1003">Cell membrane</keyword>
<dbReference type="GO" id="GO:0016463">
    <property type="term" value="F:P-type zinc transporter activity"/>
    <property type="evidence" value="ECO:0007669"/>
    <property type="project" value="UniProtKB-EC"/>
</dbReference>
<feature type="domain" description="P-type ATPase A" evidence="11">
    <location>
        <begin position="108"/>
        <end position="208"/>
    </location>
</feature>
<feature type="transmembrane region" description="Helical" evidence="10">
    <location>
        <begin position="224"/>
        <end position="246"/>
    </location>
</feature>
<dbReference type="InterPro" id="IPR059000">
    <property type="entry name" value="ATPase_P-type_domA"/>
</dbReference>
<dbReference type="PRINTS" id="PR00119">
    <property type="entry name" value="CATATPASE"/>
</dbReference>
<evidence type="ECO:0000256" key="7">
    <source>
        <dbReference type="ARBA" id="ARBA00023136"/>
    </source>
</evidence>
<dbReference type="SFLD" id="SFLDS00003">
    <property type="entry name" value="Haloacid_Dehalogenase"/>
    <property type="match status" value="1"/>
</dbReference>
<feature type="transmembrane region" description="Helical" evidence="10">
    <location>
        <begin position="575"/>
        <end position="596"/>
    </location>
</feature>
<keyword evidence="7 10" id="KW-0472">Membrane</keyword>
<dbReference type="InterPro" id="IPR023299">
    <property type="entry name" value="ATPase_P-typ_cyto_dom_N"/>
</dbReference>
<dbReference type="GO" id="GO:0046872">
    <property type="term" value="F:metal ion binding"/>
    <property type="evidence" value="ECO:0007669"/>
    <property type="project" value="UniProtKB-KW"/>
</dbReference>
<dbReference type="SUPFAM" id="SSF56784">
    <property type="entry name" value="HAD-like"/>
    <property type="match status" value="1"/>
</dbReference>
<keyword evidence="5" id="KW-1278">Translocase</keyword>
<dbReference type="EC" id="7.2.2.12" evidence="8"/>
<keyword evidence="6 10" id="KW-1133">Transmembrane helix</keyword>
<dbReference type="PROSITE" id="PS00154">
    <property type="entry name" value="ATPASE_E1_E2"/>
    <property type="match status" value="1"/>
</dbReference>
<dbReference type="Proteomes" id="UP000184327">
    <property type="component" value="Unassembled WGS sequence"/>
</dbReference>
<dbReference type="InterPro" id="IPR023214">
    <property type="entry name" value="HAD_sf"/>
</dbReference>
<dbReference type="GO" id="GO:0016887">
    <property type="term" value="F:ATP hydrolysis activity"/>
    <property type="evidence" value="ECO:0007669"/>
    <property type="project" value="InterPro"/>
</dbReference>
<dbReference type="Gene3D" id="2.70.150.10">
    <property type="entry name" value="Calcium-transporting ATPase, cytoplasmic transduction domain A"/>
    <property type="match status" value="1"/>
</dbReference>
<dbReference type="AlphaFoldDB" id="A0A1M5C093"/>
<dbReference type="InterPro" id="IPR001757">
    <property type="entry name" value="P_typ_ATPase"/>
</dbReference>
<proteinExistence type="inferred from homology"/>
<dbReference type="SUPFAM" id="SSF81653">
    <property type="entry name" value="Calcium ATPase, transduction domain A"/>
    <property type="match status" value="1"/>
</dbReference>
<sequence>MALGLALGAELLGYLWPDAAWSRWGGMALALAAIGMAGTGVYWSGMRALFRGQLGILALMAVAVTGAFLIGHWAEAAMVMALFVAAEKLEDAAMHKARNAVRDLMLQLPDTATVVQPGGTPRTTALRDIVPGTLLRIAPGERIALDGVIVHGASAINQAPVTGESTPVLKTVDEPVFAGTINTSAELTVRVSHALGTTTLDRMVELVEQSQNARAPVQRNIDRFAAIYTPAVMVIALLLAILLPWLPGWSWQEAVYRALALLVIACPCALVIATPVAVVSALGNAARQGVLFKGGAALEKAHAIRAVAFDKTGTLTEGNTRLEAWQSAHATDGEAQVQIPALAAALAARSAHPVSKAIAQGLQASLAEPLPTPALANVHENPGAGLQADAQEGIWQGQRVRMGNLDWLAADGIVPTPALQSQIQAWRNAGFALTALECAGTIQAVFAVTDTVRGEAADVVAQLHGMGLRTALFSGDNVLAARHIAQRVGITDAHGGLLPAQKLQAIDALRQQAGATAMVGDGINDAPALAGSDLGIAIGGAQGTDIAAEAADVVLMDSRITALPQAFALARQTHAIVWQNMLLALLGKAVFMALAVAGYASMWMAVAADLGITLLVIANGMRLRQWHWGKSRKPL</sequence>
<evidence type="ECO:0000256" key="4">
    <source>
        <dbReference type="ARBA" id="ARBA00022723"/>
    </source>
</evidence>
<name>A0A1M5C093_9BURK</name>
<dbReference type="STRING" id="1122156.SAMN02745117_02034"/>
<evidence type="ECO:0000256" key="1">
    <source>
        <dbReference type="ARBA" id="ARBA00004370"/>
    </source>
</evidence>